<dbReference type="HOGENOM" id="CLU_2104943_0_0_3"/>
<organism evidence="2 3">
    <name type="scientific">Crocosphaera subtropica (strain ATCC 51142 / BH68)</name>
    <name type="common">Cyanothece sp. (strain ATCC 51142)</name>
    <dbReference type="NCBI Taxonomy" id="43989"/>
    <lineage>
        <taxon>Bacteria</taxon>
        <taxon>Bacillati</taxon>
        <taxon>Cyanobacteriota</taxon>
        <taxon>Cyanophyceae</taxon>
        <taxon>Oscillatoriophycideae</taxon>
        <taxon>Chroococcales</taxon>
        <taxon>Aphanothecaceae</taxon>
        <taxon>Crocosphaera</taxon>
        <taxon>Crocosphaera subtropica</taxon>
    </lineage>
</organism>
<dbReference type="RefSeq" id="WP_009546064.1">
    <property type="nucleotide sequence ID" value="NC_010546.1"/>
</dbReference>
<name>B1WRY3_CROS5</name>
<keyword evidence="1" id="KW-0175">Coiled coil</keyword>
<protein>
    <submittedName>
        <fullName evidence="2">Uncharacterized protein</fullName>
    </submittedName>
</protein>
<gene>
    <name evidence="2" type="ordered locus">cce_0826</name>
</gene>
<evidence type="ECO:0000256" key="1">
    <source>
        <dbReference type="SAM" id="Coils"/>
    </source>
</evidence>
<evidence type="ECO:0000313" key="3">
    <source>
        <dbReference type="Proteomes" id="UP000001203"/>
    </source>
</evidence>
<sequence length="115" mass="13422">MNHLSSDHNKTVQAILNDYQEQISLCLTEIKKVINLLDAPIMISGNQQQLSEKLALANRMITQTTERLEKLEEHSQLLQNQSHLTELENYGEIRELLAYQLEKIKQKTEKWQYSA</sequence>
<dbReference type="AlphaFoldDB" id="B1WRY3"/>
<reference evidence="2 3" key="1">
    <citation type="journal article" date="2008" name="Proc. Natl. Acad. Sci. U.S.A.">
        <title>The genome of Cyanothece 51142, a unicellular diazotrophic cyanobacterium important in the marine nitrogen cycle.</title>
        <authorList>
            <person name="Welsh E.A."/>
            <person name="Liberton M."/>
            <person name="Stoeckel J."/>
            <person name="Loh T."/>
            <person name="Elvitigala T."/>
            <person name="Wang C."/>
            <person name="Wollam A."/>
            <person name="Fulton R.S."/>
            <person name="Clifton S.W."/>
            <person name="Jacobs J.M."/>
            <person name="Aurora R."/>
            <person name="Ghosh B.K."/>
            <person name="Sherman L.A."/>
            <person name="Smith R.D."/>
            <person name="Wilson R.K."/>
            <person name="Pakrasi H.B."/>
        </authorList>
    </citation>
    <scope>NUCLEOTIDE SEQUENCE [LARGE SCALE GENOMIC DNA]</scope>
    <source>
        <strain evidence="3">ATCC 51142 / BH68</strain>
    </source>
</reference>
<dbReference type="EMBL" id="CP000806">
    <property type="protein sequence ID" value="ACB50177.1"/>
    <property type="molecule type" value="Genomic_DNA"/>
</dbReference>
<proteinExistence type="predicted"/>
<accession>B1WRY3</accession>
<dbReference type="eggNOG" id="ENOG5032169">
    <property type="taxonomic scope" value="Bacteria"/>
</dbReference>
<keyword evidence="3" id="KW-1185">Reference proteome</keyword>
<dbReference type="OrthoDB" id="428120at2"/>
<dbReference type="Proteomes" id="UP000001203">
    <property type="component" value="Chromosome circular"/>
</dbReference>
<dbReference type="KEGG" id="cyt:cce_0826"/>
<evidence type="ECO:0000313" key="2">
    <source>
        <dbReference type="EMBL" id="ACB50177.1"/>
    </source>
</evidence>
<feature type="coiled-coil region" evidence="1">
    <location>
        <begin position="54"/>
        <end position="88"/>
    </location>
</feature>